<evidence type="ECO:0000313" key="2">
    <source>
        <dbReference type="EMBL" id="UXP31969.1"/>
    </source>
</evidence>
<evidence type="ECO:0000313" key="3">
    <source>
        <dbReference type="Proteomes" id="UP001065174"/>
    </source>
</evidence>
<gene>
    <name evidence="2" type="ORF">N6H18_16615</name>
</gene>
<dbReference type="Pfam" id="PF15071">
    <property type="entry name" value="TMEM220"/>
    <property type="match status" value="1"/>
</dbReference>
<keyword evidence="1" id="KW-0472">Membrane</keyword>
<dbReference type="Proteomes" id="UP001065174">
    <property type="component" value="Chromosome"/>
</dbReference>
<keyword evidence="3" id="KW-1185">Reference proteome</keyword>
<reference evidence="2" key="1">
    <citation type="submission" date="2022-09" db="EMBL/GenBank/DDBJ databases">
        <title>Comparative genomics and taxonomic characterization of three novel marine species of genus Reichenbachiella exhibiting antioxidant and polysaccharide degradation activities.</title>
        <authorList>
            <person name="Muhammad N."/>
            <person name="Lee Y.-J."/>
            <person name="Ko J."/>
            <person name="Kim S.-G."/>
        </authorList>
    </citation>
    <scope>NUCLEOTIDE SEQUENCE</scope>
    <source>
        <strain evidence="2">BKB1-1</strain>
    </source>
</reference>
<keyword evidence="1" id="KW-1133">Transmembrane helix</keyword>
<name>A0ABY6CNM1_9BACT</name>
<dbReference type="RefSeq" id="WP_262309408.1">
    <property type="nucleotide sequence ID" value="NZ_CP106679.1"/>
</dbReference>
<accession>A0ABY6CNM1</accession>
<organism evidence="2 3">
    <name type="scientific">Reichenbachiella agarivorans</name>
    <dbReference type="NCBI Taxonomy" id="2979464"/>
    <lineage>
        <taxon>Bacteria</taxon>
        <taxon>Pseudomonadati</taxon>
        <taxon>Bacteroidota</taxon>
        <taxon>Cytophagia</taxon>
        <taxon>Cytophagales</taxon>
        <taxon>Reichenbachiellaceae</taxon>
        <taxon>Reichenbachiella</taxon>
    </lineage>
</organism>
<evidence type="ECO:0000256" key="1">
    <source>
        <dbReference type="SAM" id="Phobius"/>
    </source>
</evidence>
<feature type="transmembrane region" description="Helical" evidence="1">
    <location>
        <begin position="54"/>
        <end position="78"/>
    </location>
</feature>
<proteinExistence type="predicted"/>
<sequence length="118" mass="13666">MKAKIFSALYFLIFAAFAYLQFNDPDPMFWITIYGMVAIVSMLRLFGLYHRWGFFVITISLLGIACFYLPGLVEYLIQPNKNEIVGQMVYKKPYIEETREFIGLLMAAGAMYHLGKLK</sequence>
<dbReference type="InterPro" id="IPR029377">
    <property type="entry name" value="TMEM220"/>
</dbReference>
<feature type="transmembrane region" description="Helical" evidence="1">
    <location>
        <begin position="28"/>
        <end position="47"/>
    </location>
</feature>
<dbReference type="EMBL" id="CP106679">
    <property type="protein sequence ID" value="UXP31969.1"/>
    <property type="molecule type" value="Genomic_DNA"/>
</dbReference>
<keyword evidence="1 2" id="KW-0812">Transmembrane</keyword>
<protein>
    <submittedName>
        <fullName evidence="2">Transmembrane 220 family protein</fullName>
    </submittedName>
</protein>